<protein>
    <recommendedName>
        <fullName evidence="9">Tyrosine recombinase XerC</fullName>
    </recommendedName>
</protein>
<evidence type="ECO:0000256" key="8">
    <source>
        <dbReference type="ARBA" id="ARBA00023306"/>
    </source>
</evidence>
<dbReference type="GO" id="GO:0007059">
    <property type="term" value="P:chromosome segregation"/>
    <property type="evidence" value="ECO:0007669"/>
    <property type="project" value="UniProtKB-UniRule"/>
</dbReference>
<gene>
    <name evidence="9" type="primary">xerC</name>
    <name evidence="12" type="ORF">COS11_04135</name>
</gene>
<evidence type="ECO:0000256" key="5">
    <source>
        <dbReference type="ARBA" id="ARBA00022908"/>
    </source>
</evidence>
<evidence type="ECO:0000256" key="6">
    <source>
        <dbReference type="ARBA" id="ARBA00023125"/>
    </source>
</evidence>
<dbReference type="NCBIfam" id="NF040815">
    <property type="entry name" value="recomb_XerA_Arch"/>
    <property type="match status" value="1"/>
</dbReference>
<keyword evidence="3 9" id="KW-0132">Cell division</keyword>
<feature type="domain" description="Tyr recombinase" evidence="10">
    <location>
        <begin position="105"/>
        <end position="300"/>
    </location>
</feature>
<dbReference type="HAMAP" id="MF_01808">
    <property type="entry name" value="Recomb_XerC_XerD"/>
    <property type="match status" value="1"/>
</dbReference>
<dbReference type="GO" id="GO:0005737">
    <property type="term" value="C:cytoplasm"/>
    <property type="evidence" value="ECO:0007669"/>
    <property type="project" value="UniProtKB-SubCell"/>
</dbReference>
<comment type="subunit">
    <text evidence="9">Forms a cyclic heterotetrameric complex composed of two molecules of XerC and two molecules of XerD.</text>
</comment>
<comment type="function">
    <text evidence="9">Site-specific tyrosine recombinase, which acts by catalyzing the cutting and rejoining of the recombining DNA molecules. The XerC-XerD complex is essential to convert dimers of the bacterial chromosome into monomers to permit their segregation at cell division. It also contributes to the segregational stability of plasmids.</text>
</comment>
<keyword evidence="5 9" id="KW-0229">DNA integration</keyword>
<dbReference type="NCBIfam" id="NF001399">
    <property type="entry name" value="PRK00283.1"/>
    <property type="match status" value="1"/>
</dbReference>
<evidence type="ECO:0000259" key="10">
    <source>
        <dbReference type="PROSITE" id="PS51898"/>
    </source>
</evidence>
<dbReference type="Gene3D" id="1.10.443.10">
    <property type="entry name" value="Intergrase catalytic core"/>
    <property type="match status" value="1"/>
</dbReference>
<accession>A0A2M7E8N4</accession>
<keyword evidence="2 9" id="KW-0963">Cytoplasm</keyword>
<dbReference type="Pfam" id="PF00589">
    <property type="entry name" value="Phage_integrase"/>
    <property type="match status" value="1"/>
</dbReference>
<dbReference type="SUPFAM" id="SSF56349">
    <property type="entry name" value="DNA breaking-rejoining enzymes"/>
    <property type="match status" value="1"/>
</dbReference>
<organism evidence="12 13">
    <name type="scientific">bacterium (Candidatus Ratteibacteria) CG01_land_8_20_14_3_00_40_19</name>
    <dbReference type="NCBI Taxonomy" id="2014290"/>
    <lineage>
        <taxon>Bacteria</taxon>
        <taxon>Candidatus Ratteibacteria</taxon>
    </lineage>
</organism>
<dbReference type="InterPro" id="IPR013762">
    <property type="entry name" value="Integrase-like_cat_sf"/>
</dbReference>
<keyword evidence="6 9" id="KW-0238">DNA-binding</keyword>
<comment type="similarity">
    <text evidence="9">Belongs to the 'phage' integrase family. XerC subfamily.</text>
</comment>
<feature type="active site" evidence="9">
    <location>
        <position position="255"/>
    </location>
</feature>
<dbReference type="InterPro" id="IPR023009">
    <property type="entry name" value="Tyrosine_recombinase_XerC/XerD"/>
</dbReference>
<dbReference type="Gene3D" id="1.10.150.130">
    <property type="match status" value="1"/>
</dbReference>
<dbReference type="InterPro" id="IPR010998">
    <property type="entry name" value="Integrase_recombinase_N"/>
</dbReference>
<proteinExistence type="inferred from homology"/>
<comment type="caution">
    <text evidence="12">The sequence shown here is derived from an EMBL/GenBank/DDBJ whole genome shotgun (WGS) entry which is preliminary data.</text>
</comment>
<keyword evidence="4 9" id="KW-0159">Chromosome partition</keyword>
<evidence type="ECO:0000256" key="2">
    <source>
        <dbReference type="ARBA" id="ARBA00022490"/>
    </source>
</evidence>
<reference evidence="13" key="1">
    <citation type="submission" date="2017-09" db="EMBL/GenBank/DDBJ databases">
        <title>Depth-based differentiation of microbial function through sediment-hosted aquifers and enrichment of novel symbionts in the deep terrestrial subsurface.</title>
        <authorList>
            <person name="Probst A.J."/>
            <person name="Ladd B."/>
            <person name="Jarett J.K."/>
            <person name="Geller-Mcgrath D.E."/>
            <person name="Sieber C.M.K."/>
            <person name="Emerson J.B."/>
            <person name="Anantharaman K."/>
            <person name="Thomas B.C."/>
            <person name="Malmstrom R."/>
            <person name="Stieglmeier M."/>
            <person name="Klingl A."/>
            <person name="Woyke T."/>
            <person name="Ryan C.M."/>
            <person name="Banfield J.F."/>
        </authorList>
    </citation>
    <scope>NUCLEOTIDE SEQUENCE [LARGE SCALE GENOMIC DNA]</scope>
</reference>
<dbReference type="InterPro" id="IPR011010">
    <property type="entry name" value="DNA_brk_join_enz"/>
</dbReference>
<dbReference type="InterPro" id="IPR044068">
    <property type="entry name" value="CB"/>
</dbReference>
<dbReference type="GO" id="GO:0006313">
    <property type="term" value="P:DNA transposition"/>
    <property type="evidence" value="ECO:0007669"/>
    <property type="project" value="UniProtKB-UniRule"/>
</dbReference>
<feature type="active site" evidence="9">
    <location>
        <position position="144"/>
    </location>
</feature>
<dbReference type="PROSITE" id="PS51898">
    <property type="entry name" value="TYR_RECOMBINASE"/>
    <property type="match status" value="1"/>
</dbReference>
<feature type="active site" description="O-(3'-phospho-DNA)-tyrosine intermediate" evidence="9">
    <location>
        <position position="287"/>
    </location>
</feature>
<evidence type="ECO:0000256" key="7">
    <source>
        <dbReference type="ARBA" id="ARBA00023172"/>
    </source>
</evidence>
<dbReference type="Proteomes" id="UP000228886">
    <property type="component" value="Unassembled WGS sequence"/>
</dbReference>
<feature type="domain" description="Core-binding (CB)" evidence="11">
    <location>
        <begin position="1"/>
        <end position="84"/>
    </location>
</feature>
<dbReference type="Pfam" id="PF02899">
    <property type="entry name" value="Phage_int_SAM_1"/>
    <property type="match status" value="1"/>
</dbReference>
<dbReference type="PROSITE" id="PS51900">
    <property type="entry name" value="CB"/>
    <property type="match status" value="1"/>
</dbReference>
<dbReference type="InterPro" id="IPR050090">
    <property type="entry name" value="Tyrosine_recombinase_XerCD"/>
</dbReference>
<dbReference type="AlphaFoldDB" id="A0A2M7E8N4"/>
<dbReference type="GO" id="GO:0003677">
    <property type="term" value="F:DNA binding"/>
    <property type="evidence" value="ECO:0007669"/>
    <property type="project" value="UniProtKB-UniRule"/>
</dbReference>
<name>A0A2M7E8N4_9BACT</name>
<dbReference type="InterPro" id="IPR004107">
    <property type="entry name" value="Integrase_SAM-like_N"/>
</dbReference>
<evidence type="ECO:0000313" key="12">
    <source>
        <dbReference type="EMBL" id="PIV64064.1"/>
    </source>
</evidence>
<keyword evidence="7 9" id="KW-0233">DNA recombination</keyword>
<evidence type="ECO:0000256" key="4">
    <source>
        <dbReference type="ARBA" id="ARBA00022829"/>
    </source>
</evidence>
<dbReference type="PANTHER" id="PTHR30349:SF77">
    <property type="entry name" value="TYROSINE RECOMBINASE XERC"/>
    <property type="match status" value="1"/>
</dbReference>
<evidence type="ECO:0000256" key="9">
    <source>
        <dbReference type="HAMAP-Rule" id="MF_01808"/>
    </source>
</evidence>
<dbReference type="GO" id="GO:0051301">
    <property type="term" value="P:cell division"/>
    <property type="evidence" value="ECO:0007669"/>
    <property type="project" value="UniProtKB-KW"/>
</dbReference>
<dbReference type="EMBL" id="PETL01000200">
    <property type="protein sequence ID" value="PIV64064.1"/>
    <property type="molecule type" value="Genomic_DNA"/>
</dbReference>
<evidence type="ECO:0000313" key="13">
    <source>
        <dbReference type="Proteomes" id="UP000228886"/>
    </source>
</evidence>
<comment type="subcellular location">
    <subcellularLocation>
        <location evidence="1 9">Cytoplasm</location>
    </subcellularLocation>
</comment>
<dbReference type="InterPro" id="IPR002104">
    <property type="entry name" value="Integrase_catalytic"/>
</dbReference>
<dbReference type="PANTHER" id="PTHR30349">
    <property type="entry name" value="PHAGE INTEGRASE-RELATED"/>
    <property type="match status" value="1"/>
</dbReference>
<keyword evidence="8 9" id="KW-0131">Cell cycle</keyword>
<feature type="active site" evidence="9">
    <location>
        <position position="168"/>
    </location>
</feature>
<feature type="active site" evidence="9">
    <location>
        <position position="252"/>
    </location>
</feature>
<dbReference type="GO" id="GO:0009037">
    <property type="term" value="F:tyrosine-based site-specific recombinase activity"/>
    <property type="evidence" value="ECO:0007669"/>
    <property type="project" value="UniProtKB-UniRule"/>
</dbReference>
<feature type="active site" evidence="9">
    <location>
        <position position="278"/>
    </location>
</feature>
<dbReference type="CDD" id="cd00798">
    <property type="entry name" value="INT_XerDC_C"/>
    <property type="match status" value="1"/>
</dbReference>
<evidence type="ECO:0000256" key="3">
    <source>
        <dbReference type="ARBA" id="ARBA00022618"/>
    </source>
</evidence>
<sequence length="306" mass="34841">MMQKYIKDFLTYLQVERNLSPHTLRAYQSDLSQFEKFIDQQKIRIKKVDHKLLREYLLFLGNSSQNKTIQRKFATIRALFKFLILRKICKNNPAISIETPKVGKRLPKFLDENEIIKLLGAPSSCLSGLRDKAILEILYGTGIRLSELANLKLSDIDFIGGSLKIKGKGRIERIVPVGEKALQAIRNYLPPLHIGGSIQGRRDFSGNSRSGKSKKGALFLNRFGSKLSTAGIYKILKKYGEKIGLREPISPHTLRHSFATHLLNRGADLRAIQEMLGHRNLATTQIYTHLTTSRLKKIYRKAFPRA</sequence>
<evidence type="ECO:0000256" key="1">
    <source>
        <dbReference type="ARBA" id="ARBA00004496"/>
    </source>
</evidence>
<evidence type="ECO:0000259" key="11">
    <source>
        <dbReference type="PROSITE" id="PS51900"/>
    </source>
</evidence>